<protein>
    <recommendedName>
        <fullName evidence="1">NAD-dependent epimerase/dehydratase domain-containing protein</fullName>
    </recommendedName>
</protein>
<dbReference type="Proteomes" id="UP000682733">
    <property type="component" value="Unassembled WGS sequence"/>
</dbReference>
<evidence type="ECO:0000259" key="1">
    <source>
        <dbReference type="Pfam" id="PF01370"/>
    </source>
</evidence>
<dbReference type="Proteomes" id="UP000681722">
    <property type="component" value="Unassembled WGS sequence"/>
</dbReference>
<dbReference type="AlphaFoldDB" id="A0A813PS56"/>
<dbReference type="PANTHER" id="PTHR48079">
    <property type="entry name" value="PROTEIN YEEZ"/>
    <property type="match status" value="1"/>
</dbReference>
<dbReference type="GO" id="GO:0004029">
    <property type="term" value="F:aldehyde dehydrogenase (NAD+) activity"/>
    <property type="evidence" value="ECO:0007669"/>
    <property type="project" value="TreeGrafter"/>
</dbReference>
<dbReference type="EMBL" id="CAJNOK010006130">
    <property type="protein sequence ID" value="CAF0994490.1"/>
    <property type="molecule type" value="Genomic_DNA"/>
</dbReference>
<evidence type="ECO:0000313" key="2">
    <source>
        <dbReference type="EMBL" id="CAF0757521.1"/>
    </source>
</evidence>
<sequence length="350" mass="39856">MSLISNEIKLNRVFITGGSGFIGSHLIDYLIKQNVAEIICLARSEKAADTVRKAGATDICYGDVNASLDILKPAMSKCDAVFHLAANVQTWSRNYDDFQRATVDGTRTILQAASEVGVKRFIHCSTEAVLSPNGPLINADETWPVPTNIPKQYCYSRSKADAENLVRNYPDSIMSCMIIRPRFVWGRGDPILLPLFLSKMQQHKWMWIDGGQMLTSTCHVRNVCEGMYLAAIRGQSKEIYFLKDERNSTIRAFINQLVETQSVQSNGMSIPFWLAFIIGWLLEFIWKLGDFHISPPLTRQRCILFGREMTVNDMKARRELGYQSHVTIQQGMNELIDDYKNGYIYNKIRY</sequence>
<gene>
    <name evidence="2" type="ORF">GPM918_LOCUS1196</name>
    <name evidence="3" type="ORF">OVA965_LOCUS14241</name>
    <name evidence="4" type="ORF">SRO942_LOCUS1196</name>
    <name evidence="5" type="ORF">TMI583_LOCUS14244</name>
</gene>
<proteinExistence type="predicted"/>
<name>A0A813PS56_9BILA</name>
<evidence type="ECO:0000313" key="4">
    <source>
        <dbReference type="EMBL" id="CAF3537992.1"/>
    </source>
</evidence>
<comment type="caution">
    <text evidence="2">The sequence shown here is derived from an EMBL/GenBank/DDBJ whole genome shotgun (WGS) entry which is preliminary data.</text>
</comment>
<organism evidence="2 6">
    <name type="scientific">Didymodactylos carnosus</name>
    <dbReference type="NCBI Taxonomy" id="1234261"/>
    <lineage>
        <taxon>Eukaryota</taxon>
        <taxon>Metazoa</taxon>
        <taxon>Spiralia</taxon>
        <taxon>Gnathifera</taxon>
        <taxon>Rotifera</taxon>
        <taxon>Eurotatoria</taxon>
        <taxon>Bdelloidea</taxon>
        <taxon>Philodinida</taxon>
        <taxon>Philodinidae</taxon>
        <taxon>Didymodactylos</taxon>
    </lineage>
</organism>
<dbReference type="SUPFAM" id="SSF51735">
    <property type="entry name" value="NAD(P)-binding Rossmann-fold domains"/>
    <property type="match status" value="1"/>
</dbReference>
<dbReference type="Proteomes" id="UP000677228">
    <property type="component" value="Unassembled WGS sequence"/>
</dbReference>
<dbReference type="Pfam" id="PF01370">
    <property type="entry name" value="Epimerase"/>
    <property type="match status" value="1"/>
</dbReference>
<dbReference type="Gene3D" id="3.40.50.720">
    <property type="entry name" value="NAD(P)-binding Rossmann-like Domain"/>
    <property type="match status" value="1"/>
</dbReference>
<dbReference type="InterPro" id="IPR001509">
    <property type="entry name" value="Epimerase_deHydtase"/>
</dbReference>
<dbReference type="PANTHER" id="PTHR48079:SF6">
    <property type="entry name" value="NAD(P)-BINDING DOMAIN-CONTAINING PROTEIN-RELATED"/>
    <property type="match status" value="1"/>
</dbReference>
<keyword evidence="6" id="KW-1185">Reference proteome</keyword>
<dbReference type="Proteomes" id="UP000663829">
    <property type="component" value="Unassembled WGS sequence"/>
</dbReference>
<evidence type="ECO:0000313" key="6">
    <source>
        <dbReference type="Proteomes" id="UP000663829"/>
    </source>
</evidence>
<reference evidence="2" key="1">
    <citation type="submission" date="2021-02" db="EMBL/GenBank/DDBJ databases">
        <authorList>
            <person name="Nowell W R."/>
        </authorList>
    </citation>
    <scope>NUCLEOTIDE SEQUENCE</scope>
</reference>
<dbReference type="OrthoDB" id="10262413at2759"/>
<dbReference type="GO" id="GO:0005737">
    <property type="term" value="C:cytoplasm"/>
    <property type="evidence" value="ECO:0007669"/>
    <property type="project" value="TreeGrafter"/>
</dbReference>
<dbReference type="EMBL" id="CAJOBA010006137">
    <property type="protein sequence ID" value="CAF3764305.1"/>
    <property type="molecule type" value="Genomic_DNA"/>
</dbReference>
<dbReference type="InterPro" id="IPR036291">
    <property type="entry name" value="NAD(P)-bd_dom_sf"/>
</dbReference>
<evidence type="ECO:0000313" key="3">
    <source>
        <dbReference type="EMBL" id="CAF0994490.1"/>
    </source>
</evidence>
<dbReference type="EMBL" id="CAJOBC010000107">
    <property type="protein sequence ID" value="CAF3537992.1"/>
    <property type="molecule type" value="Genomic_DNA"/>
</dbReference>
<dbReference type="EMBL" id="CAJNOQ010000107">
    <property type="protein sequence ID" value="CAF0757521.1"/>
    <property type="molecule type" value="Genomic_DNA"/>
</dbReference>
<dbReference type="InterPro" id="IPR051783">
    <property type="entry name" value="NAD(P)-dependent_oxidoreduct"/>
</dbReference>
<feature type="domain" description="NAD-dependent epimerase/dehydratase" evidence="1">
    <location>
        <begin position="13"/>
        <end position="240"/>
    </location>
</feature>
<evidence type="ECO:0000313" key="5">
    <source>
        <dbReference type="EMBL" id="CAF3764305.1"/>
    </source>
</evidence>
<accession>A0A813PS56</accession>